<dbReference type="Pfam" id="PF13178">
    <property type="entry name" value="DUF4005"/>
    <property type="match status" value="1"/>
</dbReference>
<evidence type="ECO:0000256" key="2">
    <source>
        <dbReference type="ARBA" id="ARBA00024341"/>
    </source>
</evidence>
<dbReference type="InterPro" id="IPR000048">
    <property type="entry name" value="IQ_motif_EF-hand-BS"/>
</dbReference>
<dbReference type="InterPro" id="IPR025064">
    <property type="entry name" value="DUF4005"/>
</dbReference>
<reference evidence="5" key="1">
    <citation type="journal article" date="2023" name="Plant Biotechnol. J.">
        <title>Chromosome-level wild Hevea brasiliensis genome provides new tools for genomic-assisted breeding and valuable loci to elevate rubber yield.</title>
        <authorList>
            <person name="Cheng H."/>
            <person name="Song X."/>
            <person name="Hu Y."/>
            <person name="Wu T."/>
            <person name="Yang Q."/>
            <person name="An Z."/>
            <person name="Feng S."/>
            <person name="Deng Z."/>
            <person name="Wu W."/>
            <person name="Zeng X."/>
            <person name="Tu M."/>
            <person name="Wang X."/>
            <person name="Huang H."/>
        </authorList>
    </citation>
    <scope>NUCLEOTIDE SEQUENCE</scope>
    <source>
        <strain evidence="5">MT/VB/25A 57/8</strain>
    </source>
</reference>
<dbReference type="PANTHER" id="PTHR32295:SF212">
    <property type="entry name" value="CALMODULIN BINDING PROTEIN-RELATED"/>
    <property type="match status" value="1"/>
</dbReference>
<accession>A0ABQ9MN43</accession>
<protein>
    <recommendedName>
        <fullName evidence="4">DUF4005 domain-containing protein</fullName>
    </recommendedName>
</protein>
<evidence type="ECO:0000256" key="1">
    <source>
        <dbReference type="ARBA" id="ARBA00022860"/>
    </source>
</evidence>
<dbReference type="EMBL" id="JARPOI010000005">
    <property type="protein sequence ID" value="KAJ9181050.1"/>
    <property type="molecule type" value="Genomic_DNA"/>
</dbReference>
<dbReference type="Proteomes" id="UP001174677">
    <property type="component" value="Chromosome 5"/>
</dbReference>
<dbReference type="Gene3D" id="1.20.5.190">
    <property type="match status" value="1"/>
</dbReference>
<keyword evidence="1" id="KW-0112">Calmodulin-binding</keyword>
<comment type="similarity">
    <text evidence="2">Belongs to the IQD family.</text>
</comment>
<comment type="subunit">
    <text evidence="3">Binds to multiple calmodulin (CaM) in the presence of Ca(2+) and CaM-like proteins.</text>
</comment>
<dbReference type="PROSITE" id="PS50096">
    <property type="entry name" value="IQ"/>
    <property type="match status" value="2"/>
</dbReference>
<keyword evidence="6" id="KW-1185">Reference proteome</keyword>
<sequence length="433" mass="49288">MAKKTCWFVWFKRMFASEENPKTEKKSKRWRWILGRLKFKQRPALPSLPSPQRTIDEAKEKQRKFSVSVALATAAAAEVAVAAVQAAAEVVRLTGSSESRLHFTKKDENFAAIKVQSAFRGYLARKALRALKGLVRLQAIVRGQAVRRQVVMKLKHLPSNVKKMQSQVQAKRIPNIDNICKGGGKKQLSKELGDMDSKGKNQKKDLQSIQLLECQSKKCWDYSMLSKEDMESLWFKKQEAIIKKDRMMKFSFSHRERRNTHRLEESLSNKETGRQNHWLEQLVDKDAFAREQMENLKSTAISNPSTGEIFGELQVKTKGTRKQDSTEGLNSPVSFPRRSFCRTRMNTAGDDSAAPNSPVFPTYMAATESAKAKARLISTPRQRLGIQDTCFDHNLSYKNRLSLWSSYNGELFSTYGKSRCASQGVPLSINRHC</sequence>
<name>A0ABQ9MN43_HEVBR</name>
<proteinExistence type="inferred from homology"/>
<gene>
    <name evidence="5" type="ORF">P3X46_009223</name>
</gene>
<dbReference type="SMART" id="SM00015">
    <property type="entry name" value="IQ"/>
    <property type="match status" value="1"/>
</dbReference>
<organism evidence="5 6">
    <name type="scientific">Hevea brasiliensis</name>
    <name type="common">Para rubber tree</name>
    <name type="synonym">Siphonia brasiliensis</name>
    <dbReference type="NCBI Taxonomy" id="3981"/>
    <lineage>
        <taxon>Eukaryota</taxon>
        <taxon>Viridiplantae</taxon>
        <taxon>Streptophyta</taxon>
        <taxon>Embryophyta</taxon>
        <taxon>Tracheophyta</taxon>
        <taxon>Spermatophyta</taxon>
        <taxon>Magnoliopsida</taxon>
        <taxon>eudicotyledons</taxon>
        <taxon>Gunneridae</taxon>
        <taxon>Pentapetalae</taxon>
        <taxon>rosids</taxon>
        <taxon>fabids</taxon>
        <taxon>Malpighiales</taxon>
        <taxon>Euphorbiaceae</taxon>
        <taxon>Crotonoideae</taxon>
        <taxon>Micrandreae</taxon>
        <taxon>Hevea</taxon>
    </lineage>
</organism>
<evidence type="ECO:0000313" key="6">
    <source>
        <dbReference type="Proteomes" id="UP001174677"/>
    </source>
</evidence>
<dbReference type="Pfam" id="PF00612">
    <property type="entry name" value="IQ"/>
    <property type="match status" value="1"/>
</dbReference>
<evidence type="ECO:0000259" key="4">
    <source>
        <dbReference type="Pfam" id="PF13178"/>
    </source>
</evidence>
<evidence type="ECO:0000256" key="3">
    <source>
        <dbReference type="ARBA" id="ARBA00024378"/>
    </source>
</evidence>
<comment type="caution">
    <text evidence="5">The sequence shown here is derived from an EMBL/GenBank/DDBJ whole genome shotgun (WGS) entry which is preliminary data.</text>
</comment>
<feature type="domain" description="DUF4005" evidence="4">
    <location>
        <begin position="340"/>
        <end position="418"/>
    </location>
</feature>
<evidence type="ECO:0000313" key="5">
    <source>
        <dbReference type="EMBL" id="KAJ9181050.1"/>
    </source>
</evidence>
<dbReference type="PANTHER" id="PTHR32295">
    <property type="entry name" value="IQ-DOMAIN 5-RELATED"/>
    <property type="match status" value="1"/>
</dbReference>